<proteinExistence type="predicted"/>
<name>X0TX51_9ZZZZ</name>
<organism evidence="1">
    <name type="scientific">marine sediment metagenome</name>
    <dbReference type="NCBI Taxonomy" id="412755"/>
    <lineage>
        <taxon>unclassified sequences</taxon>
        <taxon>metagenomes</taxon>
        <taxon>ecological metagenomes</taxon>
    </lineage>
</organism>
<feature type="non-terminal residue" evidence="1">
    <location>
        <position position="1"/>
    </location>
</feature>
<comment type="caution">
    <text evidence="1">The sequence shown here is derived from an EMBL/GenBank/DDBJ whole genome shotgun (WGS) entry which is preliminary data.</text>
</comment>
<dbReference type="AlphaFoldDB" id="X0TX51"/>
<accession>X0TX51</accession>
<protein>
    <submittedName>
        <fullName evidence="1">Uncharacterized protein</fullName>
    </submittedName>
</protein>
<reference evidence="1" key="1">
    <citation type="journal article" date="2014" name="Front. Microbiol.">
        <title>High frequency of phylogenetically diverse reductive dehalogenase-homologous genes in deep subseafloor sedimentary metagenomes.</title>
        <authorList>
            <person name="Kawai M."/>
            <person name="Futagami T."/>
            <person name="Toyoda A."/>
            <person name="Takaki Y."/>
            <person name="Nishi S."/>
            <person name="Hori S."/>
            <person name="Arai W."/>
            <person name="Tsubouchi T."/>
            <person name="Morono Y."/>
            <person name="Uchiyama I."/>
            <person name="Ito T."/>
            <person name="Fujiyama A."/>
            <person name="Inagaki F."/>
            <person name="Takami H."/>
        </authorList>
    </citation>
    <scope>NUCLEOTIDE SEQUENCE</scope>
    <source>
        <strain evidence="1">Expedition CK06-06</strain>
    </source>
</reference>
<sequence length="54" mass="5949">ALVVAKFNETAQSGHGWRGLTSKGVDPSSSTTYDKEIWKRETVPAMAPFLRRVA</sequence>
<evidence type="ECO:0000313" key="1">
    <source>
        <dbReference type="EMBL" id="GAF91746.1"/>
    </source>
</evidence>
<dbReference type="EMBL" id="BARS01011603">
    <property type="protein sequence ID" value="GAF91746.1"/>
    <property type="molecule type" value="Genomic_DNA"/>
</dbReference>
<gene>
    <name evidence="1" type="ORF">S01H1_21045</name>
</gene>